<evidence type="ECO:0000256" key="3">
    <source>
        <dbReference type="ARBA" id="ARBA00022679"/>
    </source>
</evidence>
<dbReference type="OrthoDB" id="2849215at2759"/>
<dbReference type="Pfam" id="PF13641">
    <property type="entry name" value="Glyco_tranf_2_3"/>
    <property type="match status" value="1"/>
</dbReference>
<dbReference type="PANTHER" id="PTHR47844:SF1">
    <property type="entry name" value="EXOSTOSIN-LIKE 2"/>
    <property type="match status" value="1"/>
</dbReference>
<dbReference type="Proteomes" id="UP000297716">
    <property type="component" value="Unassembled WGS sequence"/>
</dbReference>
<keyword evidence="7" id="KW-0325">Glycoprotein</keyword>
<keyword evidence="6 8" id="KW-0472">Membrane</keyword>
<evidence type="ECO:0000313" key="10">
    <source>
        <dbReference type="Proteomes" id="UP000297716"/>
    </source>
</evidence>
<dbReference type="InterPro" id="IPR029044">
    <property type="entry name" value="Nucleotide-diphossugar_trans"/>
</dbReference>
<comment type="subcellular location">
    <subcellularLocation>
        <location evidence="1">Membrane</location>
    </subcellularLocation>
</comment>
<evidence type="ECO:0000256" key="7">
    <source>
        <dbReference type="ARBA" id="ARBA00023180"/>
    </source>
</evidence>
<dbReference type="PANTHER" id="PTHR47844">
    <property type="entry name" value="SYNTHASE CPS1, PUTATIVE (AFU_ORTHOLOGUE AFUA_7G02500)-RELATED"/>
    <property type="match status" value="1"/>
</dbReference>
<evidence type="ECO:0000256" key="2">
    <source>
        <dbReference type="ARBA" id="ARBA00022676"/>
    </source>
</evidence>
<dbReference type="AlphaFoldDB" id="A0A4Z0YLH1"/>
<name>A0A4Z0YLH1_9PEZI</name>
<dbReference type="STRING" id="37992.A0A4Z0YLH1"/>
<organism evidence="9 10">
    <name type="scientific">Xylaria hypoxylon</name>
    <dbReference type="NCBI Taxonomy" id="37992"/>
    <lineage>
        <taxon>Eukaryota</taxon>
        <taxon>Fungi</taxon>
        <taxon>Dikarya</taxon>
        <taxon>Ascomycota</taxon>
        <taxon>Pezizomycotina</taxon>
        <taxon>Sordariomycetes</taxon>
        <taxon>Xylariomycetidae</taxon>
        <taxon>Xylariales</taxon>
        <taxon>Xylariaceae</taxon>
        <taxon>Xylaria</taxon>
    </lineage>
</organism>
<keyword evidence="2" id="KW-0328">Glycosyltransferase</keyword>
<reference evidence="9 10" key="1">
    <citation type="submission" date="2019-03" db="EMBL/GenBank/DDBJ databases">
        <title>Draft genome sequence of Xylaria hypoxylon DSM 108379, a ubiquitous saprotrophic-parasitic fungi on hardwood.</title>
        <authorList>
            <person name="Buettner E."/>
            <person name="Leonhardt S."/>
            <person name="Gebauer A.M."/>
            <person name="Liers C."/>
            <person name="Hofrichter M."/>
            <person name="Kellner H."/>
        </authorList>
    </citation>
    <scope>NUCLEOTIDE SEQUENCE [LARGE SCALE GENOMIC DNA]</scope>
    <source>
        <strain evidence="9 10">DSM 108379</strain>
    </source>
</reference>
<dbReference type="InterPro" id="IPR052427">
    <property type="entry name" value="Glycosyltrans_GT2/GT47"/>
</dbReference>
<evidence type="ECO:0000256" key="4">
    <source>
        <dbReference type="ARBA" id="ARBA00022692"/>
    </source>
</evidence>
<dbReference type="EMBL" id="SKBN01000282">
    <property type="protein sequence ID" value="TGJ79503.1"/>
    <property type="molecule type" value="Genomic_DNA"/>
</dbReference>
<keyword evidence="4 8" id="KW-0812">Transmembrane</keyword>
<dbReference type="Gene3D" id="3.90.550.10">
    <property type="entry name" value="Spore Coat Polysaccharide Biosynthesis Protein SpsA, Chain A"/>
    <property type="match status" value="1"/>
</dbReference>
<evidence type="ECO:0000313" key="9">
    <source>
        <dbReference type="EMBL" id="TGJ79503.1"/>
    </source>
</evidence>
<proteinExistence type="predicted"/>
<dbReference type="GO" id="GO:0016020">
    <property type="term" value="C:membrane"/>
    <property type="evidence" value="ECO:0007669"/>
    <property type="project" value="UniProtKB-SubCell"/>
</dbReference>
<accession>A0A4Z0YLH1</accession>
<keyword evidence="3" id="KW-0808">Transferase</keyword>
<evidence type="ECO:0000256" key="1">
    <source>
        <dbReference type="ARBA" id="ARBA00004370"/>
    </source>
</evidence>
<sequence>MSAAELFLIENLLWELAERQLAIPTVGYDPSSFPRALISWLANKPREIIVVTVSSEKQKARTLLNSEPIRAANTGTEILLLSIPLPNKRDQIVHGIQACTGRIVGLVDDDAFWNPHTLIHLLAPFQEPDIGLVGGPIESYIPDERKDSSVITAWEVAALRNRSKRRGGNKLFYARDGSTNFTVSGATMLLRAAVVKDPVFQTEFTDEKFLGVRMNTGDDSFITRFILFQHLSEGRQGGRKWRLGMQITPEATVTTSLIPDSRFADQMKRWLRTGLRFRLICLFREPGLRNFWRTTPYMCKKMAEGLYNPFLNIIWYVCFFKVVHQRPLLASLIMLYYLYGLVISILAFAREFPYARRHIWAAFIIDRVSLISDFYCWSTLAQESWTSRKGVDGIDM</sequence>
<dbReference type="SUPFAM" id="SSF53448">
    <property type="entry name" value="Nucleotide-diphospho-sugar transferases"/>
    <property type="match status" value="1"/>
</dbReference>
<gene>
    <name evidence="9" type="ORF">E0Z10_g9267</name>
</gene>
<feature type="transmembrane region" description="Helical" evidence="8">
    <location>
        <begin position="329"/>
        <end position="349"/>
    </location>
</feature>
<comment type="caution">
    <text evidence="9">The sequence shown here is derived from an EMBL/GenBank/DDBJ whole genome shotgun (WGS) entry which is preliminary data.</text>
</comment>
<evidence type="ECO:0000256" key="6">
    <source>
        <dbReference type="ARBA" id="ARBA00023136"/>
    </source>
</evidence>
<evidence type="ECO:0008006" key="11">
    <source>
        <dbReference type="Google" id="ProtNLM"/>
    </source>
</evidence>
<evidence type="ECO:0000256" key="5">
    <source>
        <dbReference type="ARBA" id="ARBA00022989"/>
    </source>
</evidence>
<keyword evidence="5 8" id="KW-1133">Transmembrane helix</keyword>
<keyword evidence="10" id="KW-1185">Reference proteome</keyword>
<evidence type="ECO:0000256" key="8">
    <source>
        <dbReference type="SAM" id="Phobius"/>
    </source>
</evidence>
<dbReference type="GO" id="GO:0016757">
    <property type="term" value="F:glycosyltransferase activity"/>
    <property type="evidence" value="ECO:0007669"/>
    <property type="project" value="UniProtKB-KW"/>
</dbReference>
<protein>
    <recommendedName>
        <fullName evidence="11">Glycosyltransferase 2-like domain-containing protein</fullName>
    </recommendedName>
</protein>